<keyword evidence="1" id="KW-1133">Transmembrane helix</keyword>
<reference evidence="2" key="3">
    <citation type="submission" date="2015-06" db="UniProtKB">
        <authorList>
            <consortium name="EnsemblProtists"/>
        </authorList>
    </citation>
    <scope>IDENTIFICATION</scope>
</reference>
<organism evidence="2 3">
    <name type="scientific">Guillardia theta (strain CCMP2712)</name>
    <name type="common">Cryptophyte</name>
    <dbReference type="NCBI Taxonomy" id="905079"/>
    <lineage>
        <taxon>Eukaryota</taxon>
        <taxon>Cryptophyceae</taxon>
        <taxon>Pyrenomonadales</taxon>
        <taxon>Geminigeraceae</taxon>
        <taxon>Guillardia</taxon>
    </lineage>
</organism>
<keyword evidence="1" id="KW-0472">Membrane</keyword>
<evidence type="ECO:0000313" key="2">
    <source>
        <dbReference type="EnsemblProtists" id="AAC35610"/>
    </source>
</evidence>
<dbReference type="AlphaFoldDB" id="A0A0C3SG21"/>
<keyword evidence="3" id="KW-1185">Reference proteome</keyword>
<evidence type="ECO:0008006" key="4">
    <source>
        <dbReference type="Google" id="ProtNLM"/>
    </source>
</evidence>
<keyword evidence="1" id="KW-0812">Transmembrane</keyword>
<reference evidence="3" key="2">
    <citation type="submission" date="2012-11" db="EMBL/GenBank/DDBJ databases">
        <authorList>
            <person name="Kuo A."/>
            <person name="Curtis B.A."/>
            <person name="Tanifuji G."/>
            <person name="Burki F."/>
            <person name="Gruber A."/>
            <person name="Irimia M."/>
            <person name="Maruyama S."/>
            <person name="Arias M.C."/>
            <person name="Ball S.G."/>
            <person name="Gile G.H."/>
            <person name="Hirakawa Y."/>
            <person name="Hopkins J.F."/>
            <person name="Rensing S.A."/>
            <person name="Schmutz J."/>
            <person name="Symeonidi A."/>
            <person name="Elias M."/>
            <person name="Eveleigh R.J."/>
            <person name="Herman E.K."/>
            <person name="Klute M.J."/>
            <person name="Nakayama T."/>
            <person name="Obornik M."/>
            <person name="Reyes-Prieto A."/>
            <person name="Armbrust E.V."/>
            <person name="Aves S.J."/>
            <person name="Beiko R.G."/>
            <person name="Coutinho P."/>
            <person name="Dacks J.B."/>
            <person name="Durnford D.G."/>
            <person name="Fast N.M."/>
            <person name="Green B.R."/>
            <person name="Grisdale C."/>
            <person name="Hempe F."/>
            <person name="Henrissat B."/>
            <person name="Hoppner M.P."/>
            <person name="Ishida K.-I."/>
            <person name="Kim E."/>
            <person name="Koreny L."/>
            <person name="Kroth P.G."/>
            <person name="Liu Y."/>
            <person name="Malik S.-B."/>
            <person name="Maier U.G."/>
            <person name="McRose D."/>
            <person name="Mock T."/>
            <person name="Neilson J.A."/>
            <person name="Onodera N.T."/>
            <person name="Poole A.M."/>
            <person name="Pritham E.J."/>
            <person name="Richards T.A."/>
            <person name="Rocap G."/>
            <person name="Roy S.W."/>
            <person name="Sarai C."/>
            <person name="Schaack S."/>
            <person name="Shirato S."/>
            <person name="Slamovits C.H."/>
            <person name="Spencer D.F."/>
            <person name="Suzuki S."/>
            <person name="Worden A.Z."/>
            <person name="Zauner S."/>
            <person name="Barry K."/>
            <person name="Bell C."/>
            <person name="Bharti A.K."/>
            <person name="Crow J.A."/>
            <person name="Grimwood J."/>
            <person name="Kramer R."/>
            <person name="Lindquist E."/>
            <person name="Lucas S."/>
            <person name="Salamov A."/>
            <person name="McFadden G.I."/>
            <person name="Lane C.E."/>
            <person name="Keeling P.J."/>
            <person name="Gray M.W."/>
            <person name="Grigoriev I.V."/>
            <person name="Archibald J.M."/>
        </authorList>
    </citation>
    <scope>NUCLEOTIDE SEQUENCE</scope>
    <source>
        <strain evidence="3">CCMP2712</strain>
    </source>
</reference>
<reference evidence="3" key="1">
    <citation type="journal article" date="2012" name="Nature">
        <title>Algal genomes reveal evolutionary mosaicism and the fate of nucleomorphs.</title>
        <authorList>
            <consortium name="DOE Joint Genome Institute"/>
            <person name="Curtis B.A."/>
            <person name="Tanifuji G."/>
            <person name="Burki F."/>
            <person name="Gruber A."/>
            <person name="Irimia M."/>
            <person name="Maruyama S."/>
            <person name="Arias M.C."/>
            <person name="Ball S.G."/>
            <person name="Gile G.H."/>
            <person name="Hirakawa Y."/>
            <person name="Hopkins J.F."/>
            <person name="Kuo A."/>
            <person name="Rensing S.A."/>
            <person name="Schmutz J."/>
            <person name="Symeonidi A."/>
            <person name="Elias M."/>
            <person name="Eveleigh R.J."/>
            <person name="Herman E.K."/>
            <person name="Klute M.J."/>
            <person name="Nakayama T."/>
            <person name="Obornik M."/>
            <person name="Reyes-Prieto A."/>
            <person name="Armbrust E.V."/>
            <person name="Aves S.J."/>
            <person name="Beiko R.G."/>
            <person name="Coutinho P."/>
            <person name="Dacks J.B."/>
            <person name="Durnford D.G."/>
            <person name="Fast N.M."/>
            <person name="Green B.R."/>
            <person name="Grisdale C.J."/>
            <person name="Hempel F."/>
            <person name="Henrissat B."/>
            <person name="Hoppner M.P."/>
            <person name="Ishida K."/>
            <person name="Kim E."/>
            <person name="Koreny L."/>
            <person name="Kroth P.G."/>
            <person name="Liu Y."/>
            <person name="Malik S.B."/>
            <person name="Maier U.G."/>
            <person name="McRose D."/>
            <person name="Mock T."/>
            <person name="Neilson J.A."/>
            <person name="Onodera N.T."/>
            <person name="Poole A.M."/>
            <person name="Pritham E.J."/>
            <person name="Richards T.A."/>
            <person name="Rocap G."/>
            <person name="Roy S.W."/>
            <person name="Sarai C."/>
            <person name="Schaack S."/>
            <person name="Shirato S."/>
            <person name="Slamovits C.H."/>
            <person name="Spencer D.F."/>
            <person name="Suzuki S."/>
            <person name="Worden A.Z."/>
            <person name="Zauner S."/>
            <person name="Barry K."/>
            <person name="Bell C."/>
            <person name="Bharti A.K."/>
            <person name="Crow J.A."/>
            <person name="Grimwood J."/>
            <person name="Kramer R."/>
            <person name="Lindquist E."/>
            <person name="Lucas S."/>
            <person name="Salamov A."/>
            <person name="McFadden G.I."/>
            <person name="Lane C.E."/>
            <person name="Keeling P.J."/>
            <person name="Gray M.W."/>
            <person name="Grigoriev I.V."/>
            <person name="Archibald J.M."/>
        </authorList>
    </citation>
    <scope>NUCLEOTIDE SEQUENCE</scope>
    <source>
        <strain evidence="3">CCMP2712</strain>
    </source>
</reference>
<evidence type="ECO:0000313" key="3">
    <source>
        <dbReference type="Proteomes" id="UP000011087"/>
    </source>
</evidence>
<dbReference type="SUPFAM" id="SSF103511">
    <property type="entry name" value="Chlorophyll a-b binding protein"/>
    <property type="match status" value="1"/>
</dbReference>
<accession>A0A0C3SG21</accession>
<name>A0A0C3SG21_GUITC</name>
<proteinExistence type="predicted"/>
<sequence>MEQKNKKNTIPWIWGFNVYAENWNGRLAMISFLLIICVEFITNKNVLDLVKLN</sequence>
<feature type="transmembrane region" description="Helical" evidence="1">
    <location>
        <begin position="23"/>
        <end position="42"/>
    </location>
</feature>
<dbReference type="EnsemblProtists" id="AAC35610">
    <property type="protein sequence ID" value="AAC35610"/>
    <property type="gene ID" value="EGPrGTG00000000048"/>
</dbReference>
<dbReference type="Proteomes" id="UP000011087">
    <property type="component" value="Unassembled WGS sequence"/>
</dbReference>
<dbReference type="EMBL" id="AF041468">
    <property type="status" value="NOT_ANNOTATED_CDS"/>
    <property type="molecule type" value="Genomic_DNA"/>
</dbReference>
<dbReference type="SMR" id="A0A0C3SG21"/>
<protein>
    <recommendedName>
        <fullName evidence="4">CAB/ELIP/HLIP superfamily protein</fullName>
    </recommendedName>
</protein>
<evidence type="ECO:0000256" key="1">
    <source>
        <dbReference type="SAM" id="Phobius"/>
    </source>
</evidence>